<dbReference type="AlphaFoldDB" id="A0A5J5AV03"/>
<evidence type="ECO:0000313" key="1">
    <source>
        <dbReference type="EMBL" id="KAA8534269.1"/>
    </source>
</evidence>
<sequence length="167" mass="19174">MRVAQYMLLHGELYYREPGGSLARCLGKEEAKLRLNQIHEKSCGDEDALLSKFVPTSSAPRLLLARDGKGSWGAPTHPRCQILFREDECCFVGELEEETPYYTSISFRPEIKIYASQRLIPNMHPEMRFDVESSTTGWVNEGNKDKTGRSEQEMLFIPILQEYPIWA</sequence>
<proteinExistence type="predicted"/>
<dbReference type="OrthoDB" id="101614at2759"/>
<name>A0A5J5AV03_9ASTE</name>
<dbReference type="EMBL" id="CM018041">
    <property type="protein sequence ID" value="KAA8534269.1"/>
    <property type="molecule type" value="Genomic_DNA"/>
</dbReference>
<accession>A0A5J5AV03</accession>
<dbReference type="Proteomes" id="UP000325577">
    <property type="component" value="Linkage Group LG18"/>
</dbReference>
<evidence type="ECO:0000313" key="2">
    <source>
        <dbReference type="Proteomes" id="UP000325577"/>
    </source>
</evidence>
<protein>
    <submittedName>
        <fullName evidence="1">Uncharacterized protein</fullName>
    </submittedName>
</protein>
<gene>
    <name evidence="1" type="ORF">F0562_031786</name>
</gene>
<reference evidence="1 2" key="1">
    <citation type="submission" date="2019-09" db="EMBL/GenBank/DDBJ databases">
        <title>A chromosome-level genome assembly of the Chinese tupelo Nyssa sinensis.</title>
        <authorList>
            <person name="Yang X."/>
            <person name="Kang M."/>
            <person name="Yang Y."/>
            <person name="Xiong H."/>
            <person name="Wang M."/>
            <person name="Zhang Z."/>
            <person name="Wang Z."/>
            <person name="Wu H."/>
            <person name="Ma T."/>
            <person name="Liu J."/>
            <person name="Xi Z."/>
        </authorList>
    </citation>
    <scope>NUCLEOTIDE SEQUENCE [LARGE SCALE GENOMIC DNA]</scope>
    <source>
        <strain evidence="1">J267</strain>
        <tissue evidence="1">Leaf</tissue>
    </source>
</reference>
<organism evidence="1 2">
    <name type="scientific">Nyssa sinensis</name>
    <dbReference type="NCBI Taxonomy" id="561372"/>
    <lineage>
        <taxon>Eukaryota</taxon>
        <taxon>Viridiplantae</taxon>
        <taxon>Streptophyta</taxon>
        <taxon>Embryophyta</taxon>
        <taxon>Tracheophyta</taxon>
        <taxon>Spermatophyta</taxon>
        <taxon>Magnoliopsida</taxon>
        <taxon>eudicotyledons</taxon>
        <taxon>Gunneridae</taxon>
        <taxon>Pentapetalae</taxon>
        <taxon>asterids</taxon>
        <taxon>Cornales</taxon>
        <taxon>Nyssaceae</taxon>
        <taxon>Nyssa</taxon>
    </lineage>
</organism>
<keyword evidence="2" id="KW-1185">Reference proteome</keyword>